<dbReference type="EMBL" id="BNCO01000019">
    <property type="protein sequence ID" value="GIL54751.1"/>
    <property type="molecule type" value="Genomic_DNA"/>
</dbReference>
<evidence type="ECO:0000256" key="2">
    <source>
        <dbReference type="SAM" id="SignalP"/>
    </source>
</evidence>
<feature type="signal peptide" evidence="2">
    <location>
        <begin position="1"/>
        <end position="31"/>
    </location>
</feature>
<feature type="compositionally biased region" description="Pro residues" evidence="1">
    <location>
        <begin position="611"/>
        <end position="677"/>
    </location>
</feature>
<dbReference type="EMBL" id="BNCO01000019">
    <property type="protein sequence ID" value="GIL54750.1"/>
    <property type="molecule type" value="Genomic_DNA"/>
</dbReference>
<feature type="compositionally biased region" description="Pro residues" evidence="1">
    <location>
        <begin position="198"/>
        <end position="212"/>
    </location>
</feature>
<feature type="compositionally biased region" description="Pro residues" evidence="1">
    <location>
        <begin position="852"/>
        <end position="886"/>
    </location>
</feature>
<feature type="compositionally biased region" description="Pro residues" evidence="1">
    <location>
        <begin position="1690"/>
        <end position="1726"/>
    </location>
</feature>
<feature type="region of interest" description="Disordered" evidence="1">
    <location>
        <begin position="408"/>
        <end position="438"/>
    </location>
</feature>
<feature type="region of interest" description="Disordered" evidence="1">
    <location>
        <begin position="1272"/>
        <end position="1310"/>
    </location>
</feature>
<gene>
    <name evidence="3" type="ORF">Vafri_10460</name>
</gene>
<feature type="region of interest" description="Disordered" evidence="1">
    <location>
        <begin position="851"/>
        <end position="888"/>
    </location>
</feature>
<feature type="compositionally biased region" description="Pro residues" evidence="1">
    <location>
        <begin position="1060"/>
        <end position="1096"/>
    </location>
</feature>
<name>A0A8J4B5X1_9CHLO</name>
<dbReference type="InterPro" id="IPR003882">
    <property type="entry name" value="Pistil_extensin"/>
</dbReference>
<dbReference type="PANTHER" id="PTHR48148">
    <property type="entry name" value="KERATINOCYTE PROLINE-RICH PROTEIN"/>
    <property type="match status" value="1"/>
</dbReference>
<evidence type="ECO:0000313" key="3">
    <source>
        <dbReference type="EMBL" id="GIL54749.1"/>
    </source>
</evidence>
<comment type="caution">
    <text evidence="3">The sequence shown here is derived from an EMBL/GenBank/DDBJ whole genome shotgun (WGS) entry which is preliminary data.</text>
</comment>
<feature type="compositionally biased region" description="Pro residues" evidence="1">
    <location>
        <begin position="1272"/>
        <end position="1309"/>
    </location>
</feature>
<keyword evidence="2" id="KW-0732">Signal</keyword>
<feature type="region of interest" description="Disordered" evidence="1">
    <location>
        <begin position="1652"/>
        <end position="2074"/>
    </location>
</feature>
<feature type="compositionally biased region" description="Pro residues" evidence="1">
    <location>
        <begin position="409"/>
        <end position="436"/>
    </location>
</feature>
<protein>
    <recommendedName>
        <fullName evidence="5">Pherophorin domain-containing protein</fullName>
    </recommendedName>
</protein>
<keyword evidence="4" id="KW-1185">Reference proteome</keyword>
<dbReference type="PANTHER" id="PTHR48148:SF2">
    <property type="entry name" value="PA14 DOMAIN-CONTAINING PROTEIN"/>
    <property type="match status" value="1"/>
</dbReference>
<evidence type="ECO:0000313" key="4">
    <source>
        <dbReference type="Proteomes" id="UP000747399"/>
    </source>
</evidence>
<organism evidence="3 4">
    <name type="scientific">Volvox africanus</name>
    <dbReference type="NCBI Taxonomy" id="51714"/>
    <lineage>
        <taxon>Eukaryota</taxon>
        <taxon>Viridiplantae</taxon>
        <taxon>Chlorophyta</taxon>
        <taxon>core chlorophytes</taxon>
        <taxon>Chlorophyceae</taxon>
        <taxon>CS clade</taxon>
        <taxon>Chlamydomonadales</taxon>
        <taxon>Volvocaceae</taxon>
        <taxon>Volvox</taxon>
    </lineage>
</organism>
<feature type="compositionally biased region" description="Pro residues" evidence="1">
    <location>
        <begin position="1745"/>
        <end position="1800"/>
    </location>
</feature>
<dbReference type="Proteomes" id="UP000747399">
    <property type="component" value="Unassembled WGS sequence"/>
</dbReference>
<sequence length="2243" mass="238304">MAGSFLSPTTMIKVLGIFVALAFGNLGRIRGTQCPDAPGYTYRADIDFDGPALAGPIANPDADCNLRWNCYVYVLVMPYITDPSYNSFIGLGWTKSDDVTPMYNEGMCAYTKNAETYCPPVAGFTVQVDTMVSGSDIGSYVADPVTACKTDPNCKGFDWVSSWVTDSAYYNKVGMGLPKSATSPTTRMQGLCAYTRMPGPPSPPRPPMPSPKASPKVPLPVLQSPPPPSLSSPSSSTQCPYSPGYTYIADADFVGPALDGPVSEPDVYCNARWDCSLYLLVTANVVDPWYYQYNNMGWTKSSSSVDMTSPIENRGICAYVKNAETYCPPVAGYSVQNDTMVSGWDIGSYVADPATACNNDANCMGFDLASSWVTKSYYFDKVGMGWPKAGTSPTTYMKGLCAYTKLASPPSPQRSPMPSPKPPNPTPPAPLMPSPPTGTQCPYSPGYRYIADVDFVGPALDGPVSDPDMYCNSRWDCSLYLLVTANVADPWYYQYNNMGWTKSSSSVDMTSPIVNTGICAYIKNAETYCPPVAGYSVQNDTMVSGWDIGSYVADPATACNNDANCMGFDLASSWVTKSYYFDKVGMGWPKAGTSPTTYMKGLCAYTKLASPPSPPRPPMPSPKPSPPNPPPPALPTQPSPPKGSPSPPRPSMPSPQPSPKPPLPVLQTPPPSPPTPPKSTQCPDAPPGYTYIVDVDFPGSVLDGPISSPDEDCSFRWNCTAYSWVTDNVVDPAYVDYIDMGWTKSSTAADLASPKNVTGVCAYIKNADTYCPPFAGYSVQSDTYVFGWDLGSYTYYPAQACNGDPACTGFDWVSSWVTNPYYIDNVFMGLAKGSDYPTMHMRGLCSYTKLSPPSPPRPPMPPSPQPSPKPPLPVLQNPPPSLPPPSKSTYCPPSPGYTYIADVELPGSVLSGPIFTPWWDCNSRWDCSVYVYVTVDVVDPAYYDYIDLGWSKSSTAADLASPKTITGVCSYIRNADTYCPPIPGYSVQNDTMVSGWDIGSSTYYPEQACNKDANCTGFDWASSWVTNPYYIDKVAMGWPKAATSPTVYMKGLCSYTKLPSPPAPPRPPMPPSPSPQPSPKPPLPVLQNPPPSPTPPSKSTQCPDAPPGYTYIVDVELPGSVLDGPISSPDEDCSFRWNCTAYSWVTDNVVDPAYVDYIDMGWTKSSTAADLASPKNVTGVCAYIKNADTYCPPFPGYSVQNDTMVSGWDIGSSTYYPAQACNKDANCTGFDWASSWATNPYYIDKVAMGWPKAATSPTVYMKGLCSYTKLPGPPSPPRPPMPPSPSPQPSPKPPLPVLQNPPPSLPPPSKSTYCPDAPGYTYIADVELPGSVLSGPIFSADDDCNSRWDCSVYVYVTVDVVDPAYYDYIDLGWSKSSTAADLASPKNVTGVCSYIKNADTYCPPFAGYSVQSDTYVFGWDLGSYTYYPAQACNGDPACTGFDWVSSWVTSSYYIDKVFMGLAKGSDYPTMHMRGLCSYTKLISLPPPPPTPPPSPPPRPPRPPPPLPPGLASVTALYSAGFSSVALSLTTNGTLDKNATWNFVQAFKQQVSVTWGIPIAQVTVTTIEIDGVLVDLSTIAPSRHRRSAIEVKQGKVGMTNFVGVRTVDISGHSMSDLRALGLTQLVQLGDWQPLEYDQLTDLKAHEEEILQALRETEPSESRKQRHRRLVATSSGSSASMNFAVTQTIEVPLPPSPPPRPPNPPGISESPSPPPPPPRPPRPPPVPPQTLGALAAATNSTIVQRPNAPPSPPLPSVPNKPSSPLPSPAPPSPPPPQPPNIPPPRPSPRTWSPPPPLPPPPSTTSTVPPSTSPPPPPSPLPSPPPPSPLPSPSPVPPPPSPPPLPPPPTPQPPSPSPPSPPNPFPPVLSPSPPSPSPPPPSPLPSIPPSPRPSPPSPLPSPPPPPSPSPAPPSPPPPQPPNIPPPRRSPRTWSPPPPPPPPPSTTRPPPISPPPSPSPLPSPPPPSPPLSPPVPPPPSPSPSLPPPPTPQPPSPSPPSPPNPFPPVLSPSPPSPSPPPPSPLPSIPPSPRPSPPSPPPSPPPPPSPSPPSPRSPPPPPPLPPVIWATSASSGQPKGIADGATKVVGPPQKAVLKLRSCEVRPSAALGWTPASRKASSRFLAVSFDRTPPVTGAQARSVGVYLIYTGSLRPLITAVKLLVVPVAEADNTFTVPIFDITRGDISPVLVCPGPTHFNISASIVTKRSSLSTSAFTSAAIVGARVEFNGNPVDAVTDLPMVAAVGLYTP</sequence>
<proteinExistence type="predicted"/>
<dbReference type="PRINTS" id="PR01218">
    <property type="entry name" value="PSTLEXTENSIN"/>
</dbReference>
<accession>A0A8J4B5X1</accession>
<feature type="region of interest" description="Disordered" evidence="1">
    <location>
        <begin position="609"/>
        <end position="685"/>
    </location>
</feature>
<feature type="compositionally biased region" description="Pro residues" evidence="1">
    <location>
        <begin position="1808"/>
        <end position="2060"/>
    </location>
</feature>
<feature type="region of interest" description="Disordered" evidence="1">
    <location>
        <begin position="193"/>
        <end position="238"/>
    </location>
</feature>
<dbReference type="EMBL" id="BNCO01000019">
    <property type="protein sequence ID" value="GIL54749.1"/>
    <property type="molecule type" value="Genomic_DNA"/>
</dbReference>
<evidence type="ECO:0000256" key="1">
    <source>
        <dbReference type="SAM" id="MobiDB-lite"/>
    </source>
</evidence>
<evidence type="ECO:0008006" key="5">
    <source>
        <dbReference type="Google" id="ProtNLM"/>
    </source>
</evidence>
<feature type="compositionally biased region" description="Low complexity" evidence="1">
    <location>
        <begin position="213"/>
        <end position="222"/>
    </location>
</feature>
<feature type="chain" id="PRO_5036271470" description="Pherophorin domain-containing protein" evidence="2">
    <location>
        <begin position="32"/>
        <end position="2243"/>
    </location>
</feature>
<reference evidence="3" key="1">
    <citation type="journal article" date="2021" name="Proc. Natl. Acad. Sci. U.S.A.">
        <title>Three genomes in the algal genus Volvox reveal the fate of a haploid sex-determining region after a transition to homothallism.</title>
        <authorList>
            <person name="Yamamoto K."/>
            <person name="Hamaji T."/>
            <person name="Kawai-Toyooka H."/>
            <person name="Matsuzaki R."/>
            <person name="Takahashi F."/>
            <person name="Nishimura Y."/>
            <person name="Kawachi M."/>
            <person name="Noguchi H."/>
            <person name="Minakuchi Y."/>
            <person name="Umen J.G."/>
            <person name="Toyoda A."/>
            <person name="Nozaki H."/>
        </authorList>
    </citation>
    <scope>NUCLEOTIDE SEQUENCE</scope>
    <source>
        <strain evidence="3">NIES-3780</strain>
    </source>
</reference>
<feature type="region of interest" description="Disordered" evidence="1">
    <location>
        <begin position="1486"/>
        <end position="1508"/>
    </location>
</feature>
<feature type="compositionally biased region" description="Basic and acidic residues" evidence="1">
    <location>
        <begin position="1652"/>
        <end position="1661"/>
    </location>
</feature>
<feature type="compositionally biased region" description="Polar residues" evidence="1">
    <location>
        <begin position="1670"/>
        <end position="1687"/>
    </location>
</feature>
<feature type="region of interest" description="Disordered" evidence="1">
    <location>
        <begin position="1060"/>
        <end position="1103"/>
    </location>
</feature>